<proteinExistence type="predicted"/>
<accession>A0A0S2K4Z8</accession>
<reference evidence="2 3" key="1">
    <citation type="submission" date="2015-11" db="EMBL/GenBank/DDBJ databases">
        <authorList>
            <person name="Zhang Y."/>
            <person name="Guo Z."/>
        </authorList>
    </citation>
    <scope>NUCLEOTIDE SEQUENCE [LARGE SCALE GENOMIC DNA]</scope>
    <source>
        <strain evidence="2 3">KCTC 12086</strain>
    </source>
</reference>
<dbReference type="Proteomes" id="UP000061457">
    <property type="component" value="Chromosome I"/>
</dbReference>
<dbReference type="SUPFAM" id="SSF56935">
    <property type="entry name" value="Porins"/>
    <property type="match status" value="1"/>
</dbReference>
<gene>
    <name evidence="2" type="ORF">PP2015_2865</name>
</gene>
<organism evidence="2 3">
    <name type="scientific">Pseudoalteromonas phenolica</name>
    <dbReference type="NCBI Taxonomy" id="161398"/>
    <lineage>
        <taxon>Bacteria</taxon>
        <taxon>Pseudomonadati</taxon>
        <taxon>Pseudomonadota</taxon>
        <taxon>Gammaproteobacteria</taxon>
        <taxon>Alteromonadales</taxon>
        <taxon>Pseudoalteromonadaceae</taxon>
        <taxon>Pseudoalteromonas</taxon>
    </lineage>
</organism>
<dbReference type="PATRIC" id="fig|161398.10.peg.2925"/>
<dbReference type="KEGG" id="pphe:PP2015_2865"/>
<dbReference type="AlphaFoldDB" id="A0A0S2K4Z8"/>
<dbReference type="RefSeq" id="WP_058031014.1">
    <property type="nucleotide sequence ID" value="NZ_CP013187.1"/>
</dbReference>
<keyword evidence="1" id="KW-0732">Signal</keyword>
<evidence type="ECO:0000313" key="2">
    <source>
        <dbReference type="EMBL" id="ALO43350.1"/>
    </source>
</evidence>
<evidence type="ECO:0008006" key="4">
    <source>
        <dbReference type="Google" id="ProtNLM"/>
    </source>
</evidence>
<evidence type="ECO:0000313" key="3">
    <source>
        <dbReference type="Proteomes" id="UP000061457"/>
    </source>
</evidence>
<feature type="signal peptide" evidence="1">
    <location>
        <begin position="1"/>
        <end position="20"/>
    </location>
</feature>
<name>A0A0S2K4Z8_9GAMM</name>
<dbReference type="OrthoDB" id="9779060at2"/>
<dbReference type="Gene3D" id="2.40.160.60">
    <property type="entry name" value="Outer membrane protein transport protein (OMPP1/FadL/TodX)"/>
    <property type="match status" value="1"/>
</dbReference>
<keyword evidence="3" id="KW-1185">Reference proteome</keyword>
<feature type="chain" id="PRO_5006601106" description="Conjugal transfer protein TraF" evidence="1">
    <location>
        <begin position="21"/>
        <end position="396"/>
    </location>
</feature>
<protein>
    <recommendedName>
        <fullName evidence="4">Conjugal transfer protein TraF</fullName>
    </recommendedName>
</protein>
<dbReference type="Pfam" id="PF13729">
    <property type="entry name" value="TraF_2"/>
    <property type="match status" value="1"/>
</dbReference>
<evidence type="ECO:0000256" key="1">
    <source>
        <dbReference type="SAM" id="SignalP"/>
    </source>
</evidence>
<dbReference type="InterPro" id="IPR032811">
    <property type="entry name" value="Put_conjugal_transfer"/>
</dbReference>
<dbReference type="STRING" id="161398.PP2015_2865"/>
<dbReference type="EMBL" id="CP013187">
    <property type="protein sequence ID" value="ALO43350.1"/>
    <property type="molecule type" value="Genomic_DNA"/>
</dbReference>
<sequence>MKKRIALALLASATSAAVSAADTRSQGMGDVGVASADYLSSVLINPALINRHSDDTDDFGLILPSANVFVRDEQELRDHIDTFQDSFDELSDLLELAESGGNVTAEQLDKARKQLSSDLAMLNGGINIEANLALALASPSRIGGFALYANTDVDANANLFISDDDVNVIANAQTPEELEELTSSLQVVGAAVSEIGFVYANQFTVSNKQVYWSVTPKFQQVDSFNYVSTINDFDEDDFDASDYTKTENNFNFDIGLATELTERVTVGLVAKNLIENDYDSVAGQGLTPSYKVGPEYIAGISYNGDVVTLAADIDLTAPQHSNLVKESQYARLGLELNAFDWVQIRAGYRHDFNGDKEDSYSLGFGLSPFGVVRLDLMAQTSGDNQLGAGLQLSFTM</sequence>